<dbReference type="Proteomes" id="UP001189429">
    <property type="component" value="Unassembled WGS sequence"/>
</dbReference>
<evidence type="ECO:0008006" key="3">
    <source>
        <dbReference type="Google" id="ProtNLM"/>
    </source>
</evidence>
<proteinExistence type="predicted"/>
<evidence type="ECO:0000313" key="1">
    <source>
        <dbReference type="EMBL" id="CAK0815768.1"/>
    </source>
</evidence>
<protein>
    <recommendedName>
        <fullName evidence="3">Mediator of RNA polymerase II transcription subunit 21</fullName>
    </recommendedName>
</protein>
<dbReference type="EMBL" id="CAUYUJ010006002">
    <property type="protein sequence ID" value="CAK0815768.1"/>
    <property type="molecule type" value="Genomic_DNA"/>
</dbReference>
<evidence type="ECO:0000313" key="2">
    <source>
        <dbReference type="Proteomes" id="UP001189429"/>
    </source>
</evidence>
<keyword evidence="2" id="KW-1185">Reference proteome</keyword>
<sequence>MGAMAKDSALPVGEVLATLSAQQERLWKLDALLCQLQGGSHPPIAYMSRSEAVKVAALPGDERQPDYDDSPWLRSPGDVAAVLARVAARIDALDQLLAPAEVSDAQGALAQEVAELRAEGAALKAALLLLGRHLAAVP</sequence>
<gene>
    <name evidence="1" type="ORF">PCOR1329_LOCUS18950</name>
</gene>
<name>A0ABN9RC21_9DINO</name>
<organism evidence="1 2">
    <name type="scientific">Prorocentrum cordatum</name>
    <dbReference type="NCBI Taxonomy" id="2364126"/>
    <lineage>
        <taxon>Eukaryota</taxon>
        <taxon>Sar</taxon>
        <taxon>Alveolata</taxon>
        <taxon>Dinophyceae</taxon>
        <taxon>Prorocentrales</taxon>
        <taxon>Prorocentraceae</taxon>
        <taxon>Prorocentrum</taxon>
    </lineage>
</organism>
<reference evidence="1" key="1">
    <citation type="submission" date="2023-10" db="EMBL/GenBank/DDBJ databases">
        <authorList>
            <person name="Chen Y."/>
            <person name="Shah S."/>
            <person name="Dougan E. K."/>
            <person name="Thang M."/>
            <person name="Chan C."/>
        </authorList>
    </citation>
    <scope>NUCLEOTIDE SEQUENCE [LARGE SCALE GENOMIC DNA]</scope>
</reference>
<comment type="caution">
    <text evidence="1">The sequence shown here is derived from an EMBL/GenBank/DDBJ whole genome shotgun (WGS) entry which is preliminary data.</text>
</comment>
<accession>A0ABN9RC21</accession>